<sequence>MATDIGSLTAGLDGHVIRLGLVRTHFPIVEYVAVALLNITTRLPSTLCTPPSTRFTPQVSSPLLHSLNHDTRLVIPSPVQYIP</sequence>
<dbReference type="EMBL" id="LT554883">
    <property type="protein sequence ID" value="SAM08086.1"/>
    <property type="molecule type" value="Genomic_DNA"/>
</dbReference>
<dbReference type="AlphaFoldDB" id="A0A163K3H5"/>
<protein>
    <recommendedName>
        <fullName evidence="3">Ndc10 domain-containing protein</fullName>
    </recommendedName>
</protein>
<evidence type="ECO:0000313" key="2">
    <source>
        <dbReference type="Proteomes" id="UP000078561"/>
    </source>
</evidence>
<evidence type="ECO:0008006" key="3">
    <source>
        <dbReference type="Google" id="ProtNLM"/>
    </source>
</evidence>
<proteinExistence type="predicted"/>
<dbReference type="Proteomes" id="UP000078561">
    <property type="component" value="Unassembled WGS sequence"/>
</dbReference>
<organism evidence="1">
    <name type="scientific">Absidia glauca</name>
    <name type="common">Pin mould</name>
    <dbReference type="NCBI Taxonomy" id="4829"/>
    <lineage>
        <taxon>Eukaryota</taxon>
        <taxon>Fungi</taxon>
        <taxon>Fungi incertae sedis</taxon>
        <taxon>Mucoromycota</taxon>
        <taxon>Mucoromycotina</taxon>
        <taxon>Mucoromycetes</taxon>
        <taxon>Mucorales</taxon>
        <taxon>Cunninghamellaceae</taxon>
        <taxon>Absidia</taxon>
    </lineage>
</organism>
<evidence type="ECO:0000313" key="1">
    <source>
        <dbReference type="EMBL" id="SAM08086.1"/>
    </source>
</evidence>
<keyword evidence="2" id="KW-1185">Reference proteome</keyword>
<accession>A0A163K3H5</accession>
<name>A0A163K3H5_ABSGL</name>
<dbReference type="InParanoid" id="A0A163K3H5"/>
<gene>
    <name evidence="1" type="primary">ABSGL_13747.1 scaffold 14320</name>
</gene>
<reference evidence="1" key="1">
    <citation type="submission" date="2016-04" db="EMBL/GenBank/DDBJ databases">
        <authorList>
            <person name="Evans L.H."/>
            <person name="Alamgir A."/>
            <person name="Owens N."/>
            <person name="Weber N.D."/>
            <person name="Virtaneva K."/>
            <person name="Barbian K."/>
            <person name="Babar A."/>
            <person name="Rosenke K."/>
        </authorList>
    </citation>
    <scope>NUCLEOTIDE SEQUENCE [LARGE SCALE GENOMIC DNA]</scope>
    <source>
        <strain evidence="1">CBS 101.48</strain>
    </source>
</reference>